<evidence type="ECO:0000313" key="3">
    <source>
        <dbReference type="EMBL" id="RBL88991.1"/>
    </source>
</evidence>
<feature type="domain" description="Thioredoxin" evidence="2">
    <location>
        <begin position="312"/>
        <end position="453"/>
    </location>
</feature>
<dbReference type="Proteomes" id="UP000253410">
    <property type="component" value="Unassembled WGS sequence"/>
</dbReference>
<dbReference type="SUPFAM" id="SSF52833">
    <property type="entry name" value="Thioredoxin-like"/>
    <property type="match status" value="1"/>
</dbReference>
<dbReference type="InterPro" id="IPR013766">
    <property type="entry name" value="Thioredoxin_domain"/>
</dbReference>
<feature type="signal peptide" evidence="1">
    <location>
        <begin position="1"/>
        <end position="20"/>
    </location>
</feature>
<organism evidence="3 4">
    <name type="scientific">Chitinophaga flava</name>
    <dbReference type="NCBI Taxonomy" id="2259036"/>
    <lineage>
        <taxon>Bacteria</taxon>
        <taxon>Pseudomonadati</taxon>
        <taxon>Bacteroidota</taxon>
        <taxon>Chitinophagia</taxon>
        <taxon>Chitinophagales</taxon>
        <taxon>Chitinophagaceae</taxon>
        <taxon>Chitinophaga</taxon>
    </lineage>
</organism>
<reference evidence="3 4" key="1">
    <citation type="submission" date="2018-05" db="EMBL/GenBank/DDBJ databases">
        <title>Chitinophaga sp. K3CV102501T nov., isolated from isolated from a monsoon evergreen broad-leaved forest soil.</title>
        <authorList>
            <person name="Lv Y."/>
        </authorList>
    </citation>
    <scope>NUCLEOTIDE SEQUENCE [LARGE SCALE GENOMIC DNA]</scope>
    <source>
        <strain evidence="3 4">GDMCC 1.1325</strain>
    </source>
</reference>
<evidence type="ECO:0000313" key="4">
    <source>
        <dbReference type="Proteomes" id="UP000253410"/>
    </source>
</evidence>
<dbReference type="InterPro" id="IPR036249">
    <property type="entry name" value="Thioredoxin-like_sf"/>
</dbReference>
<dbReference type="InterPro" id="IPR013740">
    <property type="entry name" value="Redoxin"/>
</dbReference>
<dbReference type="PANTHER" id="PTHR42852:SF13">
    <property type="entry name" value="PROTEIN DIPZ"/>
    <property type="match status" value="1"/>
</dbReference>
<dbReference type="GO" id="GO:0016491">
    <property type="term" value="F:oxidoreductase activity"/>
    <property type="evidence" value="ECO:0007669"/>
    <property type="project" value="InterPro"/>
</dbReference>
<dbReference type="PROSITE" id="PS51352">
    <property type="entry name" value="THIOREDOXIN_2"/>
    <property type="match status" value="1"/>
</dbReference>
<dbReference type="PANTHER" id="PTHR42852">
    <property type="entry name" value="THIOL:DISULFIDE INTERCHANGE PROTEIN DSBE"/>
    <property type="match status" value="1"/>
</dbReference>
<dbReference type="CDD" id="cd02966">
    <property type="entry name" value="TlpA_like_family"/>
    <property type="match status" value="1"/>
</dbReference>
<evidence type="ECO:0000259" key="2">
    <source>
        <dbReference type="PROSITE" id="PS51352"/>
    </source>
</evidence>
<dbReference type="Gene3D" id="3.40.30.10">
    <property type="entry name" value="Glutaredoxin"/>
    <property type="match status" value="1"/>
</dbReference>
<dbReference type="EMBL" id="QFFJ01000002">
    <property type="protein sequence ID" value="RBL88991.1"/>
    <property type="molecule type" value="Genomic_DNA"/>
</dbReference>
<dbReference type="Pfam" id="PF08534">
    <property type="entry name" value="Redoxin"/>
    <property type="match status" value="1"/>
</dbReference>
<protein>
    <submittedName>
        <fullName evidence="3">TlpA family protein disulfide reductase</fullName>
    </submittedName>
</protein>
<gene>
    <name evidence="3" type="ORF">DF182_20840</name>
</gene>
<dbReference type="InterPro" id="IPR050553">
    <property type="entry name" value="Thioredoxin_ResA/DsbE_sf"/>
</dbReference>
<dbReference type="OrthoDB" id="1095575at2"/>
<sequence>MKKRYLPVIALLCLPALVKAQVTISGEWLRQHDGNIHLYRVDHGRLEEIATSRPDADSAFGFYFRPEREAFYVIGTGIRQSPVDKYCFYLRKQDQLNVRVTDTAYTLTGRNSKENRAMEKWHQTILPLERKGIYFNESRSTYVDFFPQLESVHQQIQQTKFAATGNQQFDSEFALFREMNLLNCATDMLTTPRAAHPAKTDYTPYFRDLDVTHFTTDTRLLRYPFGIRIMGTLLSIPARMNNGNLKDYSIATRLKGIVNDTLKGEVVLQIMPGLKTYAAYTELHKEYGKYLLTADQQRRARPIEIALAQKATVSGSPAVDFTYPDIDGKQVSLSDFKGKVVLVDVWATWCSPCKEEIPHLKQLEEEMHDQDVTFLSVSVDEAKDHQKWKNFVKKEELGGIQLFASGWSDITRIYNINGIPRFMVFDRKGNIVSTDSPPPSSKELKLLLENELKK</sequence>
<keyword evidence="4" id="KW-1185">Reference proteome</keyword>
<feature type="chain" id="PRO_5017032781" evidence="1">
    <location>
        <begin position="21"/>
        <end position="454"/>
    </location>
</feature>
<keyword evidence="1" id="KW-0732">Signal</keyword>
<name>A0A365XSK1_9BACT</name>
<dbReference type="RefSeq" id="WP_113617734.1">
    <property type="nucleotide sequence ID" value="NZ_QFFJ01000002.1"/>
</dbReference>
<accession>A0A365XSK1</accession>
<dbReference type="AlphaFoldDB" id="A0A365XSK1"/>
<proteinExistence type="predicted"/>
<evidence type="ECO:0000256" key="1">
    <source>
        <dbReference type="SAM" id="SignalP"/>
    </source>
</evidence>
<comment type="caution">
    <text evidence="3">The sequence shown here is derived from an EMBL/GenBank/DDBJ whole genome shotgun (WGS) entry which is preliminary data.</text>
</comment>